<reference evidence="1" key="1">
    <citation type="submission" date="2022-01" db="EMBL/GenBank/DDBJ databases">
        <title>Comparative genomics reveals a dynamic genome evolution in the ectomycorrhizal milk-cap (Lactarius) mushrooms.</title>
        <authorList>
            <consortium name="DOE Joint Genome Institute"/>
            <person name="Lebreton A."/>
            <person name="Tang N."/>
            <person name="Kuo A."/>
            <person name="LaButti K."/>
            <person name="Drula E."/>
            <person name="Barry K."/>
            <person name="Clum A."/>
            <person name="Lipzen A."/>
            <person name="Mousain D."/>
            <person name="Ng V."/>
            <person name="Wang R."/>
            <person name="Wang X."/>
            <person name="Dai Y."/>
            <person name="Henrissat B."/>
            <person name="Grigoriev I.V."/>
            <person name="Guerin-Laguette A."/>
            <person name="Yu F."/>
            <person name="Martin F.M."/>
        </authorList>
    </citation>
    <scope>NUCLEOTIDE SEQUENCE</scope>
    <source>
        <strain evidence="1">QP</strain>
    </source>
</reference>
<dbReference type="GO" id="GO:0005634">
    <property type="term" value="C:nucleus"/>
    <property type="evidence" value="ECO:0007669"/>
    <property type="project" value="TreeGrafter"/>
</dbReference>
<gene>
    <name evidence="1" type="ORF">EDB92DRAFT_1798023</name>
</gene>
<dbReference type="AlphaFoldDB" id="A0AAD4LK86"/>
<accession>A0AAD4LK86</accession>
<dbReference type="SUPFAM" id="SSF53335">
    <property type="entry name" value="S-adenosyl-L-methionine-dependent methyltransferases"/>
    <property type="match status" value="1"/>
</dbReference>
<dbReference type="Pfam" id="PF10294">
    <property type="entry name" value="Methyltransf_16"/>
    <property type="match status" value="1"/>
</dbReference>
<dbReference type="PANTHER" id="PTHR14614">
    <property type="entry name" value="HEPATOCELLULAR CARCINOMA-ASSOCIATED ANTIGEN"/>
    <property type="match status" value="1"/>
</dbReference>
<organism evidence="1 2">
    <name type="scientific">Lactarius akahatsu</name>
    <dbReference type="NCBI Taxonomy" id="416441"/>
    <lineage>
        <taxon>Eukaryota</taxon>
        <taxon>Fungi</taxon>
        <taxon>Dikarya</taxon>
        <taxon>Basidiomycota</taxon>
        <taxon>Agaricomycotina</taxon>
        <taxon>Agaricomycetes</taxon>
        <taxon>Russulales</taxon>
        <taxon>Russulaceae</taxon>
        <taxon>Lactarius</taxon>
    </lineage>
</organism>
<comment type="caution">
    <text evidence="1">The sequence shown here is derived from an EMBL/GenBank/DDBJ whole genome shotgun (WGS) entry which is preliminary data.</text>
</comment>
<dbReference type="InterPro" id="IPR019410">
    <property type="entry name" value="Methyltransf_16"/>
</dbReference>
<dbReference type="EMBL" id="JAKELL010000025">
    <property type="protein sequence ID" value="KAH8991660.1"/>
    <property type="molecule type" value="Genomic_DNA"/>
</dbReference>
<evidence type="ECO:0000313" key="2">
    <source>
        <dbReference type="Proteomes" id="UP001201163"/>
    </source>
</evidence>
<evidence type="ECO:0000313" key="1">
    <source>
        <dbReference type="EMBL" id="KAH8991660.1"/>
    </source>
</evidence>
<dbReference type="Proteomes" id="UP001201163">
    <property type="component" value="Unassembled WGS sequence"/>
</dbReference>
<dbReference type="GO" id="GO:0032259">
    <property type="term" value="P:methylation"/>
    <property type="evidence" value="ECO:0007669"/>
    <property type="project" value="UniProtKB-KW"/>
</dbReference>
<protein>
    <submittedName>
        <fullName evidence="1">Methyltransferase-domain-containing protein</fullName>
    </submittedName>
</protein>
<name>A0AAD4LK86_9AGAM</name>
<dbReference type="PANTHER" id="PTHR14614:SF162">
    <property type="entry name" value="EXPRESSED PROTEIN"/>
    <property type="match status" value="1"/>
</dbReference>
<keyword evidence="2" id="KW-1185">Reference proteome</keyword>
<sequence>MFFYISFLRTPPHSSSSLRSSSVVFTPQVSNDLRTEPFPTSVDIFYWWISHTPQNAIRLSEPAKLTTWRQENAYKLLQIPPPSTNLIGSAGTDCCLVLSSSPVAASSIINLCDPNVGRIPFPVASLPIRISTQQGKAPTKASSTKQEAITRTFRLFDEDAVTTPLMHIKETISFDLDKKLWDSGIGLSAWLVDLLAVATSQPVLVQELRSRLFSLKECYIIELGAGTGIVSLVLAALRSSDTACAAHETCIFSTDLPSSMELMNYNIRANTALYPHCPPTALSLNWDEEELPEAIRERHGGFDLVYSSQYPRMADVAYNTSSFPALLSTLASLLALSDNDDGAAAGAREPLVLLAYKERDPGERRLWDMMARQVGVALERVGGEAGAGGFPVEIWMGKKVVKDMTASGQ</sequence>
<dbReference type="InterPro" id="IPR029063">
    <property type="entry name" value="SAM-dependent_MTases_sf"/>
</dbReference>
<keyword evidence="1" id="KW-0808">Transferase</keyword>
<keyword evidence="1" id="KW-0489">Methyltransferase</keyword>
<proteinExistence type="predicted"/>
<dbReference type="GO" id="GO:0008757">
    <property type="term" value="F:S-adenosylmethionine-dependent methyltransferase activity"/>
    <property type="evidence" value="ECO:0007669"/>
    <property type="project" value="UniProtKB-ARBA"/>
</dbReference>
<dbReference type="GO" id="GO:0005737">
    <property type="term" value="C:cytoplasm"/>
    <property type="evidence" value="ECO:0007669"/>
    <property type="project" value="TreeGrafter"/>
</dbReference>
<dbReference type="Gene3D" id="3.40.50.150">
    <property type="entry name" value="Vaccinia Virus protein VP39"/>
    <property type="match status" value="1"/>
</dbReference>